<reference evidence="3 4" key="1">
    <citation type="submission" date="2023-10" db="EMBL/GenBank/DDBJ databases">
        <title>Saccharopolyspora sp. nov., isolated from mangrove soil.</title>
        <authorList>
            <person name="Lu Y."/>
            <person name="Liu W."/>
        </authorList>
    </citation>
    <scope>NUCLEOTIDE SEQUENCE [LARGE SCALE GENOMIC DNA]</scope>
    <source>
        <strain evidence="3 4">S2-29</strain>
    </source>
</reference>
<dbReference type="RefSeq" id="WP_324268309.1">
    <property type="nucleotide sequence ID" value="NZ_JAWLNX010000022.1"/>
</dbReference>
<dbReference type="SUPFAM" id="SSF53756">
    <property type="entry name" value="UDP-Glycosyltransferase/glycogen phosphorylase"/>
    <property type="match status" value="1"/>
</dbReference>
<protein>
    <recommendedName>
        <fullName evidence="5">Glycosyltransferase</fullName>
    </recommendedName>
</protein>
<dbReference type="Gene3D" id="3.40.50.2000">
    <property type="entry name" value="Glycogen Phosphorylase B"/>
    <property type="match status" value="1"/>
</dbReference>
<feature type="compositionally biased region" description="Basic residues" evidence="1">
    <location>
        <begin position="92"/>
        <end position="125"/>
    </location>
</feature>
<accession>A0ABU6AHB9</accession>
<evidence type="ECO:0008006" key="5">
    <source>
        <dbReference type="Google" id="ProtNLM"/>
    </source>
</evidence>
<proteinExistence type="predicted"/>
<dbReference type="Proteomes" id="UP001327093">
    <property type="component" value="Unassembled WGS sequence"/>
</dbReference>
<organism evidence="3 4">
    <name type="scientific">Saccharopolyspora mangrovi</name>
    <dbReference type="NCBI Taxonomy" id="3082379"/>
    <lineage>
        <taxon>Bacteria</taxon>
        <taxon>Bacillati</taxon>
        <taxon>Actinomycetota</taxon>
        <taxon>Actinomycetes</taxon>
        <taxon>Pseudonocardiales</taxon>
        <taxon>Pseudonocardiaceae</taxon>
        <taxon>Saccharopolyspora</taxon>
    </lineage>
</organism>
<keyword evidence="4" id="KW-1185">Reference proteome</keyword>
<evidence type="ECO:0000256" key="1">
    <source>
        <dbReference type="SAM" id="MobiDB-lite"/>
    </source>
</evidence>
<name>A0ABU6AHB9_9PSEU</name>
<feature type="signal peptide" evidence="2">
    <location>
        <begin position="1"/>
        <end position="26"/>
    </location>
</feature>
<evidence type="ECO:0000313" key="4">
    <source>
        <dbReference type="Proteomes" id="UP001327093"/>
    </source>
</evidence>
<dbReference type="EMBL" id="JAWLNX010000022">
    <property type="protein sequence ID" value="MEB3370843.1"/>
    <property type="molecule type" value="Genomic_DNA"/>
</dbReference>
<sequence length="125" mass="13593">MRILFSATPAYGHVLPLAPLMQAAVAAGHAVALTTSAGVRDQVGPELAAEVEWLAAGAMPMEFSQDAARRTGADPFHPSPELIGEIFGRFARGPRRRRDARARPHVGSRPGRVRSLRRHRPDGRR</sequence>
<gene>
    <name evidence="3" type="ORF">R4I43_25905</name>
</gene>
<feature type="chain" id="PRO_5045295326" description="Glycosyltransferase" evidence="2">
    <location>
        <begin position="27"/>
        <end position="125"/>
    </location>
</feature>
<keyword evidence="2" id="KW-0732">Signal</keyword>
<evidence type="ECO:0000256" key="2">
    <source>
        <dbReference type="SAM" id="SignalP"/>
    </source>
</evidence>
<feature type="region of interest" description="Disordered" evidence="1">
    <location>
        <begin position="87"/>
        <end position="125"/>
    </location>
</feature>
<evidence type="ECO:0000313" key="3">
    <source>
        <dbReference type="EMBL" id="MEB3370843.1"/>
    </source>
</evidence>
<comment type="caution">
    <text evidence="3">The sequence shown here is derived from an EMBL/GenBank/DDBJ whole genome shotgun (WGS) entry which is preliminary data.</text>
</comment>